<reference evidence="2" key="2">
    <citation type="journal article" name="Front. Microbiol.">
        <title>Degradative Capacity of Two Strains of Rhodonia placenta: From Phenotype to Genotype.</title>
        <authorList>
            <person name="Kolle M."/>
            <person name="Horta M.A.C."/>
            <person name="Nowrousian M."/>
            <person name="Ohm R.A."/>
            <person name="Benz J.P."/>
            <person name="Pilgard A."/>
        </authorList>
    </citation>
    <scope>NUCLEOTIDE SEQUENCE</scope>
    <source>
        <strain evidence="2">FPRL280</strain>
    </source>
</reference>
<evidence type="ECO:0000313" key="3">
    <source>
        <dbReference type="Proteomes" id="UP000639403"/>
    </source>
</evidence>
<reference evidence="2" key="1">
    <citation type="submission" date="2020-11" db="EMBL/GenBank/DDBJ databases">
        <authorList>
            <person name="Koelle M."/>
            <person name="Horta M.A.C."/>
            <person name="Nowrousian M."/>
            <person name="Ohm R.A."/>
            <person name="Benz P."/>
            <person name="Pilgard A."/>
        </authorList>
    </citation>
    <scope>NUCLEOTIDE SEQUENCE</scope>
    <source>
        <strain evidence="2">FPRL280</strain>
    </source>
</reference>
<dbReference type="Pfam" id="PF00026">
    <property type="entry name" value="Asp"/>
    <property type="match status" value="1"/>
</dbReference>
<protein>
    <recommendedName>
        <fullName evidence="1">Peptidase A1 domain-containing protein</fullName>
    </recommendedName>
</protein>
<dbReference type="EMBL" id="JADOXO010000091">
    <property type="protein sequence ID" value="KAF9814224.1"/>
    <property type="molecule type" value="Genomic_DNA"/>
</dbReference>
<accession>A0A8H7P2C4</accession>
<dbReference type="Proteomes" id="UP000639403">
    <property type="component" value="Unassembled WGS sequence"/>
</dbReference>
<dbReference type="AlphaFoldDB" id="A0A8H7P2C4"/>
<evidence type="ECO:0000313" key="2">
    <source>
        <dbReference type="EMBL" id="KAF9814224.1"/>
    </source>
</evidence>
<comment type="caution">
    <text evidence="2">The sequence shown here is derived from an EMBL/GenBank/DDBJ whole genome shotgun (WGS) entry which is preliminary data.</text>
</comment>
<name>A0A8H7P2C4_9APHY</name>
<dbReference type="Gene3D" id="2.40.70.10">
    <property type="entry name" value="Acid Proteases"/>
    <property type="match status" value="1"/>
</dbReference>
<feature type="domain" description="Peptidase A1" evidence="1">
    <location>
        <begin position="1"/>
        <end position="161"/>
    </location>
</feature>
<dbReference type="InterPro" id="IPR021109">
    <property type="entry name" value="Peptidase_aspartic_dom_sf"/>
</dbReference>
<dbReference type="InterPro" id="IPR033121">
    <property type="entry name" value="PEPTIDASE_A1"/>
</dbReference>
<organism evidence="2 3">
    <name type="scientific">Rhodonia placenta</name>
    <dbReference type="NCBI Taxonomy" id="104341"/>
    <lineage>
        <taxon>Eukaryota</taxon>
        <taxon>Fungi</taxon>
        <taxon>Dikarya</taxon>
        <taxon>Basidiomycota</taxon>
        <taxon>Agaricomycotina</taxon>
        <taxon>Agaricomycetes</taxon>
        <taxon>Polyporales</taxon>
        <taxon>Adustoporiaceae</taxon>
        <taxon>Rhodonia</taxon>
    </lineage>
</organism>
<dbReference type="PROSITE" id="PS51767">
    <property type="entry name" value="PEPTIDASE_A1"/>
    <property type="match status" value="1"/>
</dbReference>
<dbReference type="SUPFAM" id="SSF50630">
    <property type="entry name" value="Acid proteases"/>
    <property type="match status" value="1"/>
</dbReference>
<proteinExistence type="predicted"/>
<evidence type="ECO:0000259" key="1">
    <source>
        <dbReference type="PROSITE" id="PS51767"/>
    </source>
</evidence>
<gene>
    <name evidence="2" type="ORF">IEO21_05235</name>
</gene>
<sequence length="231" mass="24953">MSRNDGVQTTSGGIFTLGNPLSEYANITDQPILPIVNTTTGRQHWTVMIDSIIFNNDTIPMNLWTPRSSLFDQPNTVLGLPCTAMTELAFVIGGITYPVDPLDLVAPFGWFTNETVACGGTFVSVDNGDASPTMVLGQTFLRNAYALYSLNPTGNSNKNTTLPFVQLLSVTDAKEAAANYTAQNNARLEAYAAAHGFKYVAQSSAQESPRAQIRGWILLIGVMTFVHLIGL</sequence>